<sequence length="325" mass="35807">MHQMAFHQSPLNEFYDKKAAAQELETQIQARLAEPQDYSGHGIPQLGNLQLNKVAIFSNGEPQKWSLVFDTANDKPVQELVLSVQGILRWRDLPPVTGTRDRLQGRLLALRQQVDIVGLGSSAFVKSLDKIQDIHELFSRTVPNDKLLPWSPESYADGVAISAANRYFTLTRFAGDEASVPLDEICDPTGMLRALTLDGLSHTEDNEVKYFTCATSPTGSKTYESSVPSAFKVGDIVEIQMSLIGVPIKDGSVKMIPKLRALTMLSSQHTRAANFCRVTANTAAVRPPKRLRRQTGYEIDTTPDAHRSVRQKTGGDADVQMTGAV</sequence>
<gene>
    <name evidence="2" type="ORF">Hypma_009685</name>
</gene>
<dbReference type="OrthoDB" id="3067373at2759"/>
<proteinExistence type="predicted"/>
<dbReference type="InParanoid" id="A0A369JV66"/>
<evidence type="ECO:0000313" key="2">
    <source>
        <dbReference type="EMBL" id="RDB23244.1"/>
    </source>
</evidence>
<evidence type="ECO:0000313" key="3">
    <source>
        <dbReference type="Proteomes" id="UP000076154"/>
    </source>
</evidence>
<name>A0A369JV66_HYPMA</name>
<dbReference type="EMBL" id="LUEZ02000047">
    <property type="protein sequence ID" value="RDB23244.1"/>
    <property type="molecule type" value="Genomic_DNA"/>
</dbReference>
<organism evidence="2 3">
    <name type="scientific">Hypsizygus marmoreus</name>
    <name type="common">White beech mushroom</name>
    <name type="synonym">Agaricus marmoreus</name>
    <dbReference type="NCBI Taxonomy" id="39966"/>
    <lineage>
        <taxon>Eukaryota</taxon>
        <taxon>Fungi</taxon>
        <taxon>Dikarya</taxon>
        <taxon>Basidiomycota</taxon>
        <taxon>Agaricomycotina</taxon>
        <taxon>Agaricomycetes</taxon>
        <taxon>Agaricomycetidae</taxon>
        <taxon>Agaricales</taxon>
        <taxon>Tricholomatineae</taxon>
        <taxon>Lyophyllaceae</taxon>
        <taxon>Hypsizygus</taxon>
    </lineage>
</organism>
<dbReference type="AlphaFoldDB" id="A0A369JV66"/>
<reference evidence="2" key="1">
    <citation type="submission" date="2018-04" db="EMBL/GenBank/DDBJ databases">
        <title>Whole genome sequencing of Hypsizygus marmoreus.</title>
        <authorList>
            <person name="Choi I.-G."/>
            <person name="Min B."/>
            <person name="Kim J.-G."/>
            <person name="Kim S."/>
            <person name="Oh Y.-L."/>
            <person name="Kong W.-S."/>
            <person name="Park H."/>
            <person name="Jeong J."/>
            <person name="Song E.-S."/>
        </authorList>
    </citation>
    <scope>NUCLEOTIDE SEQUENCE [LARGE SCALE GENOMIC DNA]</scope>
    <source>
        <strain evidence="2">51987-8</strain>
    </source>
</reference>
<comment type="caution">
    <text evidence="2">The sequence shown here is derived from an EMBL/GenBank/DDBJ whole genome shotgun (WGS) entry which is preliminary data.</text>
</comment>
<evidence type="ECO:0000256" key="1">
    <source>
        <dbReference type="SAM" id="MobiDB-lite"/>
    </source>
</evidence>
<feature type="region of interest" description="Disordered" evidence="1">
    <location>
        <begin position="301"/>
        <end position="325"/>
    </location>
</feature>
<dbReference type="Proteomes" id="UP000076154">
    <property type="component" value="Unassembled WGS sequence"/>
</dbReference>
<protein>
    <submittedName>
        <fullName evidence="2">Uncharacterized protein</fullName>
    </submittedName>
</protein>
<accession>A0A369JV66</accession>
<keyword evidence="3" id="KW-1185">Reference proteome</keyword>